<sequence>MQPLKILIIPGANAMRNPMCGNWINGLKRLGHSVVTLYWENQKLTNQQLRDWGIDDGAHVFQFFGELSDSLRQTIVSTLGGQPDILFCWESIPPLKILPKLTPLFPTAKAILLIDSYPNAPHLLTELLHILRYRKSDRLIDGYIFYSNAMRDAFCQHIPRALKKPYLLMVHPFFESAFYSKEVSLTEDLQLKRFDDKPHIIFTGNALKLWSRRYDNYAKDALGEFLALLASKDVHVFVNPVADLKGIKGLHHYPNFSNANILNGLFANYISQFDAHLIVYREYNGTNRRRSARSLSTRFAFSLTSTCPIIVSQTSQFVHEYWGDKPFGFMFKDVDDLVESLHNSQKLSVLRSNMEQVHRSFSFEAQIDRIHQLFKEVISMEQFISR</sequence>
<reference evidence="1 2" key="1">
    <citation type="submission" date="2024-09" db="EMBL/GenBank/DDBJ databases">
        <title>Floridaenema gen nov. (Aerosakkonemataceae, Aerosakkonematales ord. nov., Cyanobacteria) from benthic tropical and subtropical fresh waters, with the description of four new species.</title>
        <authorList>
            <person name="Moretto J.A."/>
            <person name="Berthold D.E."/>
            <person name="Lefler F.W."/>
            <person name="Huang I.-S."/>
            <person name="Laughinghouse H. IV."/>
        </authorList>
    </citation>
    <scope>NUCLEOTIDE SEQUENCE [LARGE SCALE GENOMIC DNA]</scope>
    <source>
        <strain evidence="1 2">BLCC-F46</strain>
    </source>
</reference>
<organism evidence="1 2">
    <name type="scientific">Floridaenema aerugineum BLCC-F46</name>
    <dbReference type="NCBI Taxonomy" id="3153654"/>
    <lineage>
        <taxon>Bacteria</taxon>
        <taxon>Bacillati</taxon>
        <taxon>Cyanobacteriota</taxon>
        <taxon>Cyanophyceae</taxon>
        <taxon>Oscillatoriophycideae</taxon>
        <taxon>Aerosakkonematales</taxon>
        <taxon>Aerosakkonemataceae</taxon>
        <taxon>Floridanema</taxon>
        <taxon>Floridanema aerugineum</taxon>
    </lineage>
</organism>
<proteinExistence type="predicted"/>
<protein>
    <submittedName>
        <fullName evidence="1">Uncharacterized protein</fullName>
    </submittedName>
</protein>
<keyword evidence="2" id="KW-1185">Reference proteome</keyword>
<evidence type="ECO:0000313" key="2">
    <source>
        <dbReference type="Proteomes" id="UP001576774"/>
    </source>
</evidence>
<dbReference type="SUPFAM" id="SSF53756">
    <property type="entry name" value="UDP-Glycosyltransferase/glycogen phosphorylase"/>
    <property type="match status" value="1"/>
</dbReference>
<name>A0ABV4WZD5_9CYAN</name>
<evidence type="ECO:0000313" key="1">
    <source>
        <dbReference type="EMBL" id="MFB2875874.1"/>
    </source>
</evidence>
<dbReference type="Proteomes" id="UP001576774">
    <property type="component" value="Unassembled WGS sequence"/>
</dbReference>
<dbReference type="EMBL" id="JBHFNQ010000028">
    <property type="protein sequence ID" value="MFB2875874.1"/>
    <property type="molecule type" value="Genomic_DNA"/>
</dbReference>
<comment type="caution">
    <text evidence="1">The sequence shown here is derived from an EMBL/GenBank/DDBJ whole genome shotgun (WGS) entry which is preliminary data.</text>
</comment>
<dbReference type="RefSeq" id="WP_413269026.1">
    <property type="nucleotide sequence ID" value="NZ_JBHFNQ010000028.1"/>
</dbReference>
<gene>
    <name evidence="1" type="ORF">ACE1CC_03170</name>
</gene>
<accession>A0ABV4WZD5</accession>